<gene>
    <name evidence="1" type="ORF">ACD_3C00179G0002</name>
</gene>
<dbReference type="EMBL" id="AMFJ01000453">
    <property type="protein sequence ID" value="EKE27654.1"/>
    <property type="molecule type" value="Genomic_DNA"/>
</dbReference>
<dbReference type="AlphaFoldDB" id="K2GBW0"/>
<dbReference type="PROSITE" id="PS51257">
    <property type="entry name" value="PROKAR_LIPOPROTEIN"/>
    <property type="match status" value="1"/>
</dbReference>
<evidence type="ECO:0000313" key="1">
    <source>
        <dbReference type="EMBL" id="EKE27654.1"/>
    </source>
</evidence>
<comment type="caution">
    <text evidence="1">The sequence shown here is derived from an EMBL/GenBank/DDBJ whole genome shotgun (WGS) entry which is preliminary data.</text>
</comment>
<name>K2GBW0_9BACT</name>
<reference evidence="1" key="1">
    <citation type="journal article" date="2012" name="Science">
        <title>Fermentation, hydrogen, and sulfur metabolism in multiple uncultivated bacterial phyla.</title>
        <authorList>
            <person name="Wrighton K.C."/>
            <person name="Thomas B.C."/>
            <person name="Sharon I."/>
            <person name="Miller C.S."/>
            <person name="Castelle C.J."/>
            <person name="VerBerkmoes N.C."/>
            <person name="Wilkins M.J."/>
            <person name="Hettich R.L."/>
            <person name="Lipton M.S."/>
            <person name="Williams K.H."/>
            <person name="Long P.E."/>
            <person name="Banfield J.F."/>
        </authorList>
    </citation>
    <scope>NUCLEOTIDE SEQUENCE [LARGE SCALE GENOMIC DNA]</scope>
</reference>
<protein>
    <submittedName>
        <fullName evidence="1">Uncharacterized protein</fullName>
    </submittedName>
</protein>
<sequence length="118" mass="13946">MKNIILIILSTVMLVSCWKYKDTPYKKYHLTTAIQCTQLSFSCPEWQINFYEDKGSACWCAIVDNYWYLSRDRKYCAIDIKFNKTYECPKWTLNFFNENGCWCAIEKIDTASGSTQKN</sequence>
<organism evidence="1">
    <name type="scientific">uncultured bacterium</name>
    <name type="common">gcode 4</name>
    <dbReference type="NCBI Taxonomy" id="1234023"/>
    <lineage>
        <taxon>Bacteria</taxon>
        <taxon>environmental samples</taxon>
    </lineage>
</organism>
<accession>K2GBW0</accession>
<proteinExistence type="predicted"/>